<dbReference type="PANTHER" id="PTHR43885:SF1">
    <property type="entry name" value="SUPERFAMILY HYDROLASE, PUTATIVE (AFU_ORTHOLOGUE AFUA_4G13290)-RELATED"/>
    <property type="match status" value="1"/>
</dbReference>
<dbReference type="Gene3D" id="1.10.260.80">
    <property type="match status" value="1"/>
</dbReference>
<evidence type="ECO:0000256" key="1">
    <source>
        <dbReference type="SAM" id="MobiDB-lite"/>
    </source>
</evidence>
<dbReference type="OrthoDB" id="5623813at2"/>
<keyword evidence="3" id="KW-1185">Reference proteome</keyword>
<gene>
    <name evidence="2" type="ORF">DBO85_01380</name>
</gene>
<dbReference type="AlphaFoldDB" id="A0A2T5PFP5"/>
<organism evidence="2 3">
    <name type="scientific">Pseudomonas mangrovi</name>
    <dbReference type="NCBI Taxonomy" id="2161748"/>
    <lineage>
        <taxon>Bacteria</taxon>
        <taxon>Pseudomonadati</taxon>
        <taxon>Pseudomonadota</taxon>
        <taxon>Gammaproteobacteria</taxon>
        <taxon>Pseudomonadales</taxon>
        <taxon>Pseudomonadaceae</taxon>
        <taxon>Pseudomonas</taxon>
    </lineage>
</organism>
<reference evidence="2 3" key="1">
    <citation type="submission" date="2018-04" db="EMBL/GenBank/DDBJ databases">
        <title>Pseudomonas sp. nov., isolated from mangrove soil.</title>
        <authorList>
            <person name="Chen C."/>
        </authorList>
    </citation>
    <scope>NUCLEOTIDE SEQUENCE [LARGE SCALE GENOMIC DNA]</scope>
    <source>
        <strain evidence="2 3">TC-11</strain>
    </source>
</reference>
<dbReference type="NCBIfam" id="TIGR01509">
    <property type="entry name" value="HAD-SF-IA-v3"/>
    <property type="match status" value="1"/>
</dbReference>
<name>A0A2T5PFP5_9PSED</name>
<dbReference type="NCBIfam" id="TIGR01549">
    <property type="entry name" value="HAD-SF-IA-v1"/>
    <property type="match status" value="1"/>
</dbReference>
<evidence type="ECO:0000313" key="2">
    <source>
        <dbReference type="EMBL" id="PTU76521.1"/>
    </source>
</evidence>
<dbReference type="InterPro" id="IPR036412">
    <property type="entry name" value="HAD-like_sf"/>
</dbReference>
<dbReference type="EMBL" id="QASN01000002">
    <property type="protein sequence ID" value="PTU76521.1"/>
    <property type="molecule type" value="Genomic_DNA"/>
</dbReference>
<dbReference type="PANTHER" id="PTHR43885">
    <property type="entry name" value="HALOACID DEHALOGENASE-LIKE HYDROLASE"/>
    <property type="match status" value="1"/>
</dbReference>
<dbReference type="SUPFAM" id="SSF56784">
    <property type="entry name" value="HAD-like"/>
    <property type="match status" value="1"/>
</dbReference>
<feature type="region of interest" description="Disordered" evidence="1">
    <location>
        <begin position="1"/>
        <end position="39"/>
    </location>
</feature>
<dbReference type="Proteomes" id="UP000244064">
    <property type="component" value="Unassembled WGS sequence"/>
</dbReference>
<protein>
    <submittedName>
        <fullName evidence="2">HAD family hydrolase</fullName>
    </submittedName>
</protein>
<dbReference type="SFLD" id="SFLDS00003">
    <property type="entry name" value="Haloacid_Dehalogenase"/>
    <property type="match status" value="1"/>
</dbReference>
<dbReference type="InterPro" id="IPR023214">
    <property type="entry name" value="HAD_sf"/>
</dbReference>
<feature type="compositionally biased region" description="Basic residues" evidence="1">
    <location>
        <begin position="1"/>
        <end position="16"/>
    </location>
</feature>
<evidence type="ECO:0000313" key="3">
    <source>
        <dbReference type="Proteomes" id="UP000244064"/>
    </source>
</evidence>
<dbReference type="SFLD" id="SFLDG01129">
    <property type="entry name" value="C1.5:_HAD__Beta-PGM__Phosphata"/>
    <property type="match status" value="1"/>
</dbReference>
<proteinExistence type="predicted"/>
<comment type="caution">
    <text evidence="2">The sequence shown here is derived from an EMBL/GenBank/DDBJ whole genome shotgun (WGS) entry which is preliminary data.</text>
</comment>
<dbReference type="Pfam" id="PF00702">
    <property type="entry name" value="Hydrolase"/>
    <property type="match status" value="1"/>
</dbReference>
<dbReference type="GO" id="GO:0016787">
    <property type="term" value="F:hydrolase activity"/>
    <property type="evidence" value="ECO:0007669"/>
    <property type="project" value="UniProtKB-KW"/>
</dbReference>
<dbReference type="Gene3D" id="3.40.50.1000">
    <property type="entry name" value="HAD superfamily/HAD-like"/>
    <property type="match status" value="1"/>
</dbReference>
<dbReference type="InterPro" id="IPR006439">
    <property type="entry name" value="HAD-SF_hydro_IA"/>
</dbReference>
<sequence length="239" mass="26496">MGRQRPRILSRQHLQPRRPVGGLGRPGRPDPPSRATQEVSWQQARHWVFDMDGTLTLAVHDFAAIRRALDIPPEHDILEHLAALPPEQAAPKRAWLLEHERELAAASRAAPGAVTLVRALQRRGVRLGLLTRNAQELAVHTLQVIGLADCFAHADILGRDEAPPKPHPGGLLHLAQRWQVAPQQLVMVGDYRFDLECARAAGACSVLVNLPENLWPELTDVFARDCSELLEHLETSVPS</sequence>
<accession>A0A2T5PFP5</accession>
<keyword evidence="2" id="KW-0378">Hydrolase</keyword>